<comment type="caution">
    <text evidence="7">The sequence shown here is derived from an EMBL/GenBank/DDBJ whole genome shotgun (WGS) entry which is preliminary data.</text>
</comment>
<dbReference type="InterPro" id="IPR011330">
    <property type="entry name" value="Glyco_hydro/deAcase_b/a-brl"/>
</dbReference>
<keyword evidence="8" id="KW-1185">Reference proteome</keyword>
<dbReference type="GO" id="GO:0016810">
    <property type="term" value="F:hydrolase activity, acting on carbon-nitrogen (but not peptide) bonds"/>
    <property type="evidence" value="ECO:0007669"/>
    <property type="project" value="InterPro"/>
</dbReference>
<dbReference type="InterPro" id="IPR012341">
    <property type="entry name" value="6hp_glycosidase-like_sf"/>
</dbReference>
<dbReference type="CDD" id="cd14254">
    <property type="entry name" value="Dockerin_II"/>
    <property type="match status" value="1"/>
</dbReference>
<dbReference type="Gene3D" id="3.20.20.370">
    <property type="entry name" value="Glycoside hydrolase/deacetylase"/>
    <property type="match status" value="1"/>
</dbReference>
<keyword evidence="3" id="KW-0326">Glycosidase</keyword>
<evidence type="ECO:0000256" key="2">
    <source>
        <dbReference type="ARBA" id="ARBA00022801"/>
    </source>
</evidence>
<dbReference type="SUPFAM" id="SSF48208">
    <property type="entry name" value="Six-hairpin glycosidases"/>
    <property type="match status" value="1"/>
</dbReference>
<proteinExistence type="inferred from homology"/>
<accession>A0A0L6JHI9</accession>
<name>A0A0L6JHI9_9FIRM</name>
<dbReference type="PROSITE" id="PS00018">
    <property type="entry name" value="EF_HAND_1"/>
    <property type="match status" value="2"/>
</dbReference>
<dbReference type="Gene3D" id="1.50.10.10">
    <property type="match status" value="1"/>
</dbReference>
<comment type="similarity">
    <text evidence="1">Belongs to the glycosyl hydrolase 8 (cellulase D) family.</text>
</comment>
<evidence type="ECO:0000256" key="1">
    <source>
        <dbReference type="ARBA" id="ARBA00009209"/>
    </source>
</evidence>
<reference evidence="8" key="1">
    <citation type="submission" date="2015-07" db="EMBL/GenBank/DDBJ databases">
        <title>Near-Complete Genome Sequence of the Cellulolytic Bacterium Bacteroides (Pseudobacteroides) cellulosolvens ATCC 35603.</title>
        <authorList>
            <person name="Dassa B."/>
            <person name="Utturkar S.M."/>
            <person name="Klingeman D.M."/>
            <person name="Hurt R.A."/>
            <person name="Keller M."/>
            <person name="Xu J."/>
            <person name="Reddy Y.H.K."/>
            <person name="Borovok I."/>
            <person name="Grinberg I.R."/>
            <person name="Lamed R."/>
            <person name="Zhivin O."/>
            <person name="Bayer E.A."/>
            <person name="Brown S.D."/>
        </authorList>
    </citation>
    <scope>NUCLEOTIDE SEQUENCE [LARGE SCALE GENOMIC DNA]</scope>
    <source>
        <strain evidence="8">DSM 2933</strain>
    </source>
</reference>
<feature type="chain" id="PRO_5038784161" evidence="4">
    <location>
        <begin position="24"/>
        <end position="736"/>
    </location>
</feature>
<dbReference type="Gene3D" id="2.60.40.4130">
    <property type="match status" value="1"/>
</dbReference>
<dbReference type="RefSeq" id="WP_242853231.1">
    <property type="nucleotide sequence ID" value="NZ_KN050763.1"/>
</dbReference>
<dbReference type="InterPro" id="IPR050248">
    <property type="entry name" value="Polysacc_deacetylase_ArnD"/>
</dbReference>
<organism evidence="7 8">
    <name type="scientific">Pseudobacteroides cellulosolvens ATCC 35603 = DSM 2933</name>
    <dbReference type="NCBI Taxonomy" id="398512"/>
    <lineage>
        <taxon>Bacteria</taxon>
        <taxon>Bacillati</taxon>
        <taxon>Bacillota</taxon>
        <taxon>Clostridia</taxon>
        <taxon>Eubacteriales</taxon>
        <taxon>Oscillospiraceae</taxon>
        <taxon>Pseudobacteroides</taxon>
    </lineage>
</organism>
<dbReference type="Proteomes" id="UP000036923">
    <property type="component" value="Unassembled WGS sequence"/>
</dbReference>
<dbReference type="eggNOG" id="COG3405">
    <property type="taxonomic scope" value="Bacteria"/>
</dbReference>
<dbReference type="GO" id="GO:0004553">
    <property type="term" value="F:hydrolase activity, hydrolyzing O-glycosyl compounds"/>
    <property type="evidence" value="ECO:0007669"/>
    <property type="project" value="InterPro"/>
</dbReference>
<dbReference type="PROSITE" id="PS51677">
    <property type="entry name" value="NODB"/>
    <property type="match status" value="1"/>
</dbReference>
<evidence type="ECO:0000259" key="6">
    <source>
        <dbReference type="PROSITE" id="PS51766"/>
    </source>
</evidence>
<dbReference type="PATRIC" id="fig|398512.5.peg.466"/>
<dbReference type="SUPFAM" id="SSF88713">
    <property type="entry name" value="Glycoside hydrolase/deacetylase"/>
    <property type="match status" value="1"/>
</dbReference>
<dbReference type="InterPro" id="IPR002509">
    <property type="entry name" value="NODB_dom"/>
</dbReference>
<feature type="domain" description="Dockerin" evidence="6">
    <location>
        <begin position="437"/>
        <end position="501"/>
    </location>
</feature>
<dbReference type="Pfam" id="PF00404">
    <property type="entry name" value="Dockerin_1"/>
    <property type="match status" value="1"/>
</dbReference>
<dbReference type="Pfam" id="PF01270">
    <property type="entry name" value="Glyco_hydro_8"/>
    <property type="match status" value="1"/>
</dbReference>
<dbReference type="SUPFAM" id="SSF63446">
    <property type="entry name" value="Type I dockerin domain"/>
    <property type="match status" value="1"/>
</dbReference>
<dbReference type="InterPro" id="IPR016134">
    <property type="entry name" value="Dockerin_dom"/>
</dbReference>
<dbReference type="InterPro" id="IPR002105">
    <property type="entry name" value="Dockerin_1_rpt"/>
</dbReference>
<dbReference type="InterPro" id="IPR002037">
    <property type="entry name" value="Glyco_hydro_8"/>
</dbReference>
<dbReference type="PRINTS" id="PR00735">
    <property type="entry name" value="GLHYDRLASE8"/>
</dbReference>
<keyword evidence="4" id="KW-0732">Signal</keyword>
<gene>
    <name evidence="7" type="ORF">Bccel_0446</name>
</gene>
<evidence type="ECO:0000256" key="3">
    <source>
        <dbReference type="ARBA" id="ARBA00023295"/>
    </source>
</evidence>
<dbReference type="InterPro" id="IPR036439">
    <property type="entry name" value="Dockerin_dom_sf"/>
</dbReference>
<dbReference type="EMBL" id="LGTC01000001">
    <property type="protein sequence ID" value="KNY25189.1"/>
    <property type="molecule type" value="Genomic_DNA"/>
</dbReference>
<dbReference type="AlphaFoldDB" id="A0A0L6JHI9"/>
<protein>
    <submittedName>
        <fullName evidence="7">Glycoside hydrolase family 8</fullName>
    </submittedName>
</protein>
<evidence type="ECO:0000259" key="5">
    <source>
        <dbReference type="PROSITE" id="PS51677"/>
    </source>
</evidence>
<feature type="signal peptide" evidence="4">
    <location>
        <begin position="1"/>
        <end position="23"/>
    </location>
</feature>
<dbReference type="eggNOG" id="COG0726">
    <property type="taxonomic scope" value="Bacteria"/>
</dbReference>
<sequence>MRMKKSIIWVLVCSIIASYFVQSSITTRAATPDVPSVGVYESGVYRNLFKEMGKTDAEIQAKLDQAWSSLFEGDSNHTIYYPVGSDEAFIKDVNNNDCRSEGQSYGMMICVQMDKQTEFNKLWKFAKNHMYHSSGQYKGFFGWQCNVTSPYNLKDNTPASDGEEYFATALLFAARRWGNGTGIFNYEAEAQALLDAMLHQADDGQGYNMFNNNSNQVVFCPSAGNYDFTDPSYHLPGFYELWSLWGPERDRAKWKTIAATSRSFMQKTTHPTTGLGPDYANFDGSPKSVSWGGNHQDFMYDAHRIANNIAFDYAWWAKDSWAITHANRIQDFFMKQGLTTYTNTYTISGKPTGNEHQMALIAMNAVASLAATKSQAYDFVNELWKLNPPGGTKRYYDGCLLFFALLHCSGNFKIWGGPEAPQNTPTNTPTPTKYSPVPTILGDINNDGVINMADVLLLAIKFNSTAGDGKYLASYDLNNDNTINMADILVIAINFGAIVPVATATPTKAPTKAPATPTSTKIPYTSTPTPVPYTKVVALTFDDGPSSQTTLVLDKLKKYNAKATFMLIGSKISSADAVMKRIVSEGHECGNHSWSHQSMNGMGASSISQEISQTNSAINKYTGSDPKFFRAPNLAVGGSMASTIKLPFVVGVIAQDWNGGSATTAQARADKVTSGVRDGSIVLMHCTQPGFHPTPEALDIIIPKLQSQGYSFVTLSELFKAKGKTPQAGVSYDGAW</sequence>
<evidence type="ECO:0000313" key="7">
    <source>
        <dbReference type="EMBL" id="KNY25189.1"/>
    </source>
</evidence>
<dbReference type="InterPro" id="IPR018247">
    <property type="entry name" value="EF_Hand_1_Ca_BS"/>
</dbReference>
<evidence type="ECO:0000313" key="8">
    <source>
        <dbReference type="Proteomes" id="UP000036923"/>
    </source>
</evidence>
<dbReference type="GO" id="GO:0000272">
    <property type="term" value="P:polysaccharide catabolic process"/>
    <property type="evidence" value="ECO:0007669"/>
    <property type="project" value="InterPro"/>
</dbReference>
<dbReference type="PROSITE" id="PS51766">
    <property type="entry name" value="DOCKERIN"/>
    <property type="match status" value="1"/>
</dbReference>
<dbReference type="PANTHER" id="PTHR10587">
    <property type="entry name" value="GLYCOSYL TRANSFERASE-RELATED"/>
    <property type="match status" value="1"/>
</dbReference>
<dbReference type="STRING" id="398512.Bccel_0446"/>
<evidence type="ECO:0000256" key="4">
    <source>
        <dbReference type="SAM" id="SignalP"/>
    </source>
</evidence>
<keyword evidence="2 7" id="KW-0378">Hydrolase</keyword>
<dbReference type="InterPro" id="IPR008928">
    <property type="entry name" value="6-hairpin_glycosidase_sf"/>
</dbReference>
<feature type="domain" description="NodB homology" evidence="5">
    <location>
        <begin position="535"/>
        <end position="713"/>
    </location>
</feature>
<dbReference type="Pfam" id="PF01522">
    <property type="entry name" value="Polysacc_deac_1"/>
    <property type="match status" value="1"/>
</dbReference>